<dbReference type="PANTHER" id="PTHR12483:SF115">
    <property type="entry name" value="COPPER TRANSPORT PROTEIN"/>
    <property type="match status" value="1"/>
</dbReference>
<evidence type="ECO:0000256" key="5">
    <source>
        <dbReference type="SAM" id="MobiDB-lite"/>
    </source>
</evidence>
<protein>
    <recommendedName>
        <fullName evidence="4">Copper transport protein</fullName>
    </recommendedName>
</protein>
<feature type="compositionally biased region" description="Basic and acidic residues" evidence="5">
    <location>
        <begin position="133"/>
        <end position="153"/>
    </location>
</feature>
<keyword evidence="7" id="KW-1185">Reference proteome</keyword>
<dbReference type="Proteomes" id="UP000235965">
    <property type="component" value="Unassembled WGS sequence"/>
</dbReference>
<dbReference type="EMBL" id="NEVH01024952">
    <property type="protein sequence ID" value="PNF16283.1"/>
    <property type="molecule type" value="Genomic_DNA"/>
</dbReference>
<keyword evidence="3 4" id="KW-0472">Membrane</keyword>
<keyword evidence="2 4" id="KW-1133">Transmembrane helix</keyword>
<gene>
    <name evidence="6" type="primary">SLC31A1</name>
    <name evidence="6" type="ORF">B7P43_G10825</name>
</gene>
<dbReference type="OrthoDB" id="161814at2759"/>
<keyword evidence="1 4" id="KW-0812">Transmembrane</keyword>
<dbReference type="AlphaFoldDB" id="A0A2J7PJ01"/>
<comment type="subcellular location">
    <subcellularLocation>
        <location evidence="4">Membrane</location>
        <topology evidence="4">Multi-pass membrane protein</topology>
    </subcellularLocation>
</comment>
<evidence type="ECO:0000256" key="1">
    <source>
        <dbReference type="ARBA" id="ARBA00022692"/>
    </source>
</evidence>
<organism evidence="6 7">
    <name type="scientific">Cryptotermes secundus</name>
    <dbReference type="NCBI Taxonomy" id="105785"/>
    <lineage>
        <taxon>Eukaryota</taxon>
        <taxon>Metazoa</taxon>
        <taxon>Ecdysozoa</taxon>
        <taxon>Arthropoda</taxon>
        <taxon>Hexapoda</taxon>
        <taxon>Insecta</taxon>
        <taxon>Pterygota</taxon>
        <taxon>Neoptera</taxon>
        <taxon>Polyneoptera</taxon>
        <taxon>Dictyoptera</taxon>
        <taxon>Blattodea</taxon>
        <taxon>Blattoidea</taxon>
        <taxon>Termitoidae</taxon>
        <taxon>Kalotermitidae</taxon>
        <taxon>Cryptotermitinae</taxon>
        <taxon>Cryptotermes</taxon>
    </lineage>
</organism>
<dbReference type="InParanoid" id="A0A2J7PJ01"/>
<feature type="region of interest" description="Disordered" evidence="5">
    <location>
        <begin position="133"/>
        <end position="162"/>
    </location>
</feature>
<evidence type="ECO:0000256" key="2">
    <source>
        <dbReference type="ARBA" id="ARBA00022989"/>
    </source>
</evidence>
<reference evidence="6 7" key="1">
    <citation type="submission" date="2017-12" db="EMBL/GenBank/DDBJ databases">
        <title>Hemimetabolous genomes reveal molecular basis of termite eusociality.</title>
        <authorList>
            <person name="Harrison M.C."/>
            <person name="Jongepier E."/>
            <person name="Robertson H.M."/>
            <person name="Arning N."/>
            <person name="Bitard-Feildel T."/>
            <person name="Chao H."/>
            <person name="Childers C.P."/>
            <person name="Dinh H."/>
            <person name="Doddapaneni H."/>
            <person name="Dugan S."/>
            <person name="Gowin J."/>
            <person name="Greiner C."/>
            <person name="Han Y."/>
            <person name="Hu H."/>
            <person name="Hughes D.S.T."/>
            <person name="Huylmans A.-K."/>
            <person name="Kemena C."/>
            <person name="Kremer L.P.M."/>
            <person name="Lee S.L."/>
            <person name="Lopez-Ezquerra A."/>
            <person name="Mallet L."/>
            <person name="Monroy-Kuhn J.M."/>
            <person name="Moser A."/>
            <person name="Murali S.C."/>
            <person name="Muzny D.M."/>
            <person name="Otani S."/>
            <person name="Piulachs M.-D."/>
            <person name="Poelchau M."/>
            <person name="Qu J."/>
            <person name="Schaub F."/>
            <person name="Wada-Katsumata A."/>
            <person name="Worley K.C."/>
            <person name="Xie Q."/>
            <person name="Ylla G."/>
            <person name="Poulsen M."/>
            <person name="Gibbs R.A."/>
            <person name="Schal C."/>
            <person name="Richards S."/>
            <person name="Belles X."/>
            <person name="Korb J."/>
            <person name="Bornberg-Bauer E."/>
        </authorList>
    </citation>
    <scope>NUCLEOTIDE SEQUENCE [LARGE SCALE GENOMIC DNA]</scope>
    <source>
        <tissue evidence="6">Whole body</tissue>
    </source>
</reference>
<sequence>MGKTRNAYRILVGKPEGKRPLGRPRRRWVDNIKMDLREIEWDGMDWIDLAQDRDQWRALVNTEYNKYLSVVIHTTGCNKKKLRFCINELVKERLEEVCSENTMGSVRRGTVRIRHALIATEWNFQMEHHRMMDHEHPTTPHHPTSEDHSGHEDMEMDECSSMDQHGGHGMMMTFHTGYCETVLFESWKVSSVGGLVGSMIGIFIMAALYEGLKYYREYLLWKTYNSLQYRAVAMPAEKAIGAEDSRIVHMVGEVIHKQPPTMFSRMHGFQTFLQIVQTVLSYFLMLIFMTYNVWLCVAVVIGTAVGYFLFGWKKSCIVDVTEHCH</sequence>
<keyword evidence="4" id="KW-0406">Ion transport</keyword>
<keyword evidence="4" id="KW-0813">Transport</keyword>
<keyword evidence="4" id="KW-0186">Copper</keyword>
<feature type="transmembrane region" description="Helical" evidence="4">
    <location>
        <begin position="267"/>
        <end position="285"/>
    </location>
</feature>
<feature type="transmembrane region" description="Helical" evidence="4">
    <location>
        <begin position="192"/>
        <end position="212"/>
    </location>
</feature>
<dbReference type="STRING" id="105785.A0A2J7PJ01"/>
<evidence type="ECO:0000313" key="7">
    <source>
        <dbReference type="Proteomes" id="UP000235965"/>
    </source>
</evidence>
<proteinExistence type="inferred from homology"/>
<evidence type="ECO:0000256" key="4">
    <source>
        <dbReference type="RuleBase" id="RU367022"/>
    </source>
</evidence>
<dbReference type="Pfam" id="PF04145">
    <property type="entry name" value="Ctr"/>
    <property type="match status" value="1"/>
</dbReference>
<evidence type="ECO:0000256" key="3">
    <source>
        <dbReference type="ARBA" id="ARBA00023136"/>
    </source>
</evidence>
<comment type="similarity">
    <text evidence="4">Belongs to the copper transporter (Ctr) (TC 1.A.56) family. SLC31A subfamily.</text>
</comment>
<accession>A0A2J7PJ01</accession>
<dbReference type="GO" id="GO:0005375">
    <property type="term" value="F:copper ion transmembrane transporter activity"/>
    <property type="evidence" value="ECO:0007669"/>
    <property type="project" value="UniProtKB-UniRule"/>
</dbReference>
<feature type="transmembrane region" description="Helical" evidence="4">
    <location>
        <begin position="291"/>
        <end position="310"/>
    </location>
</feature>
<keyword evidence="4" id="KW-0187">Copper transport</keyword>
<name>A0A2J7PJ01_9NEOP</name>
<dbReference type="GO" id="GO:0016020">
    <property type="term" value="C:membrane"/>
    <property type="evidence" value="ECO:0007669"/>
    <property type="project" value="UniProtKB-SubCell"/>
</dbReference>
<evidence type="ECO:0000313" key="6">
    <source>
        <dbReference type="EMBL" id="PNF16283.1"/>
    </source>
</evidence>
<comment type="caution">
    <text evidence="6">The sequence shown here is derived from an EMBL/GenBank/DDBJ whole genome shotgun (WGS) entry which is preliminary data.</text>
</comment>
<dbReference type="InterPro" id="IPR007274">
    <property type="entry name" value="Cop_transporter"/>
</dbReference>
<dbReference type="PANTHER" id="PTHR12483">
    <property type="entry name" value="SOLUTE CARRIER FAMILY 31 COPPER TRANSPORTERS"/>
    <property type="match status" value="1"/>
</dbReference>